<feature type="transmembrane region" description="Helical" evidence="2">
    <location>
        <begin position="76"/>
        <end position="95"/>
    </location>
</feature>
<evidence type="ECO:0000256" key="1">
    <source>
        <dbReference type="SAM" id="MobiDB-lite"/>
    </source>
</evidence>
<gene>
    <name evidence="3" type="ORF">BKA03_001795</name>
</gene>
<feature type="transmembrane region" description="Helical" evidence="2">
    <location>
        <begin position="33"/>
        <end position="64"/>
    </location>
</feature>
<feature type="transmembrane region" description="Helical" evidence="2">
    <location>
        <begin position="144"/>
        <end position="165"/>
    </location>
</feature>
<evidence type="ECO:0000313" key="4">
    <source>
        <dbReference type="Proteomes" id="UP000547973"/>
    </source>
</evidence>
<comment type="caution">
    <text evidence="3">The sequence shown here is derived from an EMBL/GenBank/DDBJ whole genome shotgun (WGS) entry which is preliminary data.</text>
</comment>
<dbReference type="Proteomes" id="UP000547973">
    <property type="component" value="Unassembled WGS sequence"/>
</dbReference>
<dbReference type="InterPro" id="IPR035168">
    <property type="entry name" value="DUF5317"/>
</dbReference>
<feature type="region of interest" description="Disordered" evidence="1">
    <location>
        <begin position="171"/>
        <end position="191"/>
    </location>
</feature>
<sequence>MLVVVLCTVGIISPLLAGRWPAGLLLHKWRLPVLIWAALAFQVVAVEVAMPHALAATVHVLTYAVAFAFLWLNRRVGGVLIVAAGAITNGVVIALNGGTLPASASAVKAAGLDGDIAFANSAVLDHPVLPWLGDAFAWPTPLPLANTFSVGDVLIVVGVFVAAWVGSRRFGAPPSASVSEPVSEPVSAPDN</sequence>
<name>A0A7Y9ZAM5_9MICO</name>
<keyword evidence="2" id="KW-1133">Transmembrane helix</keyword>
<organism evidence="3 4">
    <name type="scientific">Demequina lutea</name>
    <dbReference type="NCBI Taxonomy" id="431489"/>
    <lineage>
        <taxon>Bacteria</taxon>
        <taxon>Bacillati</taxon>
        <taxon>Actinomycetota</taxon>
        <taxon>Actinomycetes</taxon>
        <taxon>Micrococcales</taxon>
        <taxon>Demequinaceae</taxon>
        <taxon>Demequina</taxon>
    </lineage>
</organism>
<dbReference type="RefSeq" id="WP_179398035.1">
    <property type="nucleotide sequence ID" value="NZ_JACBZO010000001.1"/>
</dbReference>
<reference evidence="3 4" key="1">
    <citation type="submission" date="2020-07" db="EMBL/GenBank/DDBJ databases">
        <title>Sequencing the genomes of 1000 actinobacteria strains.</title>
        <authorList>
            <person name="Klenk H.-P."/>
        </authorList>
    </citation>
    <scope>NUCLEOTIDE SEQUENCE [LARGE SCALE GENOMIC DNA]</scope>
    <source>
        <strain evidence="3 4">DSM 19970</strain>
    </source>
</reference>
<dbReference type="EMBL" id="JACBZO010000001">
    <property type="protein sequence ID" value="NYI41676.1"/>
    <property type="molecule type" value="Genomic_DNA"/>
</dbReference>
<dbReference type="AlphaFoldDB" id="A0A7Y9ZAM5"/>
<proteinExistence type="predicted"/>
<keyword evidence="4" id="KW-1185">Reference proteome</keyword>
<evidence type="ECO:0000256" key="2">
    <source>
        <dbReference type="SAM" id="Phobius"/>
    </source>
</evidence>
<keyword evidence="2" id="KW-0472">Membrane</keyword>
<protein>
    <submittedName>
        <fullName evidence="3">Uncharacterized protein</fullName>
    </submittedName>
</protein>
<accession>A0A7Y9ZAM5</accession>
<dbReference type="Pfam" id="PF17248">
    <property type="entry name" value="DUF5317"/>
    <property type="match status" value="1"/>
</dbReference>
<keyword evidence="2" id="KW-0812">Transmembrane</keyword>
<evidence type="ECO:0000313" key="3">
    <source>
        <dbReference type="EMBL" id="NYI41676.1"/>
    </source>
</evidence>